<evidence type="ECO:0000313" key="3">
    <source>
        <dbReference type="Proteomes" id="UP000663868"/>
    </source>
</evidence>
<dbReference type="Pfam" id="PF01636">
    <property type="entry name" value="APH"/>
    <property type="match status" value="1"/>
</dbReference>
<dbReference type="InterPro" id="IPR002575">
    <property type="entry name" value="Aminoglycoside_PTrfase"/>
</dbReference>
<proteinExistence type="predicted"/>
<evidence type="ECO:0000313" key="2">
    <source>
        <dbReference type="EMBL" id="CAF4206138.1"/>
    </source>
</evidence>
<dbReference type="SUPFAM" id="SSF56112">
    <property type="entry name" value="Protein kinase-like (PK-like)"/>
    <property type="match status" value="1"/>
</dbReference>
<feature type="domain" description="Aminoglycoside phosphotransferase" evidence="1">
    <location>
        <begin position="23"/>
        <end position="126"/>
    </location>
</feature>
<dbReference type="EMBL" id="CAJOBB010008333">
    <property type="protein sequence ID" value="CAF4206138.1"/>
    <property type="molecule type" value="Genomic_DNA"/>
</dbReference>
<evidence type="ECO:0000259" key="1">
    <source>
        <dbReference type="Pfam" id="PF01636"/>
    </source>
</evidence>
<dbReference type="Proteomes" id="UP000663868">
    <property type="component" value="Unassembled WGS sequence"/>
</dbReference>
<organism evidence="2 3">
    <name type="scientific">Adineta steineri</name>
    <dbReference type="NCBI Taxonomy" id="433720"/>
    <lineage>
        <taxon>Eukaryota</taxon>
        <taxon>Metazoa</taxon>
        <taxon>Spiralia</taxon>
        <taxon>Gnathifera</taxon>
        <taxon>Rotifera</taxon>
        <taxon>Eurotatoria</taxon>
        <taxon>Bdelloidea</taxon>
        <taxon>Adinetida</taxon>
        <taxon>Adinetidae</taxon>
        <taxon>Adineta</taxon>
    </lineage>
</organism>
<dbReference type="Gene3D" id="3.30.200.20">
    <property type="entry name" value="Phosphorylase Kinase, domain 1"/>
    <property type="match status" value="1"/>
</dbReference>
<dbReference type="AlphaFoldDB" id="A0A820BH40"/>
<protein>
    <recommendedName>
        <fullName evidence="1">Aminoglycoside phosphotransferase domain-containing protein</fullName>
    </recommendedName>
</protein>
<feature type="non-terminal residue" evidence="2">
    <location>
        <position position="128"/>
    </location>
</feature>
<comment type="caution">
    <text evidence="2">The sequence shown here is derived from an EMBL/GenBank/DDBJ whole genome shotgun (WGS) entry which is preliminary data.</text>
</comment>
<accession>A0A820BH40</accession>
<sequence>MKVKLGENFECKYGNIDWECVTIGESNAQVYQSEEFILKIQIKTEHQNLLNEKLKIEWLKEKVPVANVIDYEIDDLFEYLLMNRIIGTDAAQTKWKNNPEILVTLLGNELRKLHDKIDINNCPFDMRL</sequence>
<gene>
    <name evidence="2" type="ORF">KXQ929_LOCUS40382</name>
</gene>
<name>A0A820BH40_9BILA</name>
<dbReference type="InterPro" id="IPR011009">
    <property type="entry name" value="Kinase-like_dom_sf"/>
</dbReference>
<reference evidence="2" key="1">
    <citation type="submission" date="2021-02" db="EMBL/GenBank/DDBJ databases">
        <authorList>
            <person name="Nowell W R."/>
        </authorList>
    </citation>
    <scope>NUCLEOTIDE SEQUENCE</scope>
</reference>